<feature type="domain" description="AMP-binding enzyme C-terminal" evidence="4">
    <location>
        <begin position="462"/>
        <end position="539"/>
    </location>
</feature>
<reference evidence="5 6" key="1">
    <citation type="submission" date="2019-07" db="EMBL/GenBank/DDBJ databases">
        <title>New species of Amycolatopsis and Streptomyces.</title>
        <authorList>
            <person name="Duangmal K."/>
            <person name="Teo W.F.A."/>
            <person name="Lipun K."/>
        </authorList>
    </citation>
    <scope>NUCLEOTIDE SEQUENCE [LARGE SCALE GENOMIC DNA]</scope>
    <source>
        <strain evidence="5 6">JCM 30562</strain>
    </source>
</reference>
<accession>A0A558AIL0</accession>
<dbReference type="GO" id="GO:0006631">
    <property type="term" value="P:fatty acid metabolic process"/>
    <property type="evidence" value="ECO:0007669"/>
    <property type="project" value="TreeGrafter"/>
</dbReference>
<dbReference type="SUPFAM" id="SSF56801">
    <property type="entry name" value="Acetyl-CoA synthetase-like"/>
    <property type="match status" value="1"/>
</dbReference>
<dbReference type="EMBL" id="VJZA01000008">
    <property type="protein sequence ID" value="TVT24105.1"/>
    <property type="molecule type" value="Genomic_DNA"/>
</dbReference>
<dbReference type="OrthoDB" id="9803968at2"/>
<dbReference type="InterPro" id="IPR025110">
    <property type="entry name" value="AMP-bd_C"/>
</dbReference>
<gene>
    <name evidence="5" type="ORF">FNH06_07860</name>
</gene>
<organism evidence="5 6">
    <name type="scientific">Amycolatopsis acidiphila</name>
    <dbReference type="NCBI Taxonomy" id="715473"/>
    <lineage>
        <taxon>Bacteria</taxon>
        <taxon>Bacillati</taxon>
        <taxon>Actinomycetota</taxon>
        <taxon>Actinomycetes</taxon>
        <taxon>Pseudonocardiales</taxon>
        <taxon>Pseudonocardiaceae</taxon>
        <taxon>Amycolatopsis</taxon>
    </lineage>
</organism>
<sequence length="562" mass="61983">MMQQTDGDIVRYPQELADRYRAAGLWRGRTIAQEFRAVADRFPGRPAVTGPEGVLTYAELDRQADRIAVGLRNLGVRPGDRVLLQLTNQTATVLVWYGLMKAGAVPVATLALHRRHEIVSIARQCEPVAHVIEPAFPGHDLRKLAAEVQLEVPSMRLLVTLGCPAPDAGETTMESLVDSEVDDASARVIVDEIQAGLSAEDIGVLQLSGGTTSVPKLIPRLHTEYWYNSRAWADAMEIGADSCTAHLLPVVHNAGIVCALHAAHSVGGCFATCLPDAAQFKSIARSQPITHMLLTRPIVRLVESDPELRELLRSLRVIAWADRAIPDSVIEEYESDSCRVVGMFGMGEGLCMIAPAGAPPELAHTTQGTPITEYDEVRVLESGSEEPVPPGERGELCVRGPYTIRGYFRAPERNAEAFTSDGLYRTGDIVCEVRHEGRSYYRLEDRIKDLINRGGEKINAEEVELVLLRHPAVERAAVVAMPDERLGERSCAFLVAREGMTLPGLAETKRYFDEQGVAKFKWPERVEHRTQLPLTNIHKVNKAVLRQEIREILDAERAGSRI</sequence>
<protein>
    <submittedName>
        <fullName evidence="5">AMP-binding protein</fullName>
    </submittedName>
</protein>
<dbReference type="PANTHER" id="PTHR43201">
    <property type="entry name" value="ACYL-COA SYNTHETASE"/>
    <property type="match status" value="1"/>
</dbReference>
<feature type="domain" description="AMP-dependent synthetase/ligase" evidence="3">
    <location>
        <begin position="35"/>
        <end position="408"/>
    </location>
</feature>
<dbReference type="InterPro" id="IPR020845">
    <property type="entry name" value="AMP-binding_CS"/>
</dbReference>
<evidence type="ECO:0000256" key="2">
    <source>
        <dbReference type="ARBA" id="ARBA00022598"/>
    </source>
</evidence>
<evidence type="ECO:0000259" key="4">
    <source>
        <dbReference type="Pfam" id="PF13193"/>
    </source>
</evidence>
<evidence type="ECO:0000313" key="5">
    <source>
        <dbReference type="EMBL" id="TVT24105.1"/>
    </source>
</evidence>
<dbReference type="InterPro" id="IPR000873">
    <property type="entry name" value="AMP-dep_synth/lig_dom"/>
</dbReference>
<dbReference type="PANTHER" id="PTHR43201:SF5">
    <property type="entry name" value="MEDIUM-CHAIN ACYL-COA LIGASE ACSF2, MITOCHONDRIAL"/>
    <property type="match status" value="1"/>
</dbReference>
<keyword evidence="2" id="KW-0436">Ligase</keyword>
<proteinExistence type="inferred from homology"/>
<evidence type="ECO:0000259" key="3">
    <source>
        <dbReference type="Pfam" id="PF00501"/>
    </source>
</evidence>
<dbReference type="Gene3D" id="3.40.50.12780">
    <property type="entry name" value="N-terminal domain of ligase-like"/>
    <property type="match status" value="1"/>
</dbReference>
<evidence type="ECO:0000313" key="6">
    <source>
        <dbReference type="Proteomes" id="UP000318578"/>
    </source>
</evidence>
<evidence type="ECO:0000256" key="1">
    <source>
        <dbReference type="ARBA" id="ARBA00006432"/>
    </source>
</evidence>
<dbReference type="AlphaFoldDB" id="A0A558AIL0"/>
<comment type="caution">
    <text evidence="5">The sequence shown here is derived from an EMBL/GenBank/DDBJ whole genome shotgun (WGS) entry which is preliminary data.</text>
</comment>
<dbReference type="InterPro" id="IPR042099">
    <property type="entry name" value="ANL_N_sf"/>
</dbReference>
<dbReference type="Pfam" id="PF13193">
    <property type="entry name" value="AMP-binding_C"/>
    <property type="match status" value="1"/>
</dbReference>
<dbReference type="InterPro" id="IPR045851">
    <property type="entry name" value="AMP-bd_C_sf"/>
</dbReference>
<dbReference type="PROSITE" id="PS00455">
    <property type="entry name" value="AMP_BINDING"/>
    <property type="match status" value="1"/>
</dbReference>
<dbReference type="RefSeq" id="WP_144635895.1">
    <property type="nucleotide sequence ID" value="NZ_BNAX01000018.1"/>
</dbReference>
<dbReference type="Pfam" id="PF00501">
    <property type="entry name" value="AMP-binding"/>
    <property type="match status" value="1"/>
</dbReference>
<comment type="similarity">
    <text evidence="1">Belongs to the ATP-dependent AMP-binding enzyme family.</text>
</comment>
<keyword evidence="6" id="KW-1185">Reference proteome</keyword>
<name>A0A558AIL0_9PSEU</name>
<dbReference type="Gene3D" id="3.30.300.30">
    <property type="match status" value="1"/>
</dbReference>
<dbReference type="Proteomes" id="UP000318578">
    <property type="component" value="Unassembled WGS sequence"/>
</dbReference>
<dbReference type="GO" id="GO:0031956">
    <property type="term" value="F:medium-chain fatty acid-CoA ligase activity"/>
    <property type="evidence" value="ECO:0007669"/>
    <property type="project" value="TreeGrafter"/>
</dbReference>